<organism evidence="1 2">
    <name type="scientific">Spiroplasma poulsonii</name>
    <dbReference type="NCBI Taxonomy" id="2138"/>
    <lineage>
        <taxon>Bacteria</taxon>
        <taxon>Bacillati</taxon>
        <taxon>Mycoplasmatota</taxon>
        <taxon>Mollicutes</taxon>
        <taxon>Entomoplasmatales</taxon>
        <taxon>Spiroplasmataceae</taxon>
        <taxon>Spiroplasma</taxon>
    </lineage>
</organism>
<gene>
    <name evidence="1" type="ORF">SMSRO_SFP00420</name>
</gene>
<protein>
    <submittedName>
        <fullName evidence="1">Uncharacterized protein</fullName>
    </submittedName>
</protein>
<comment type="caution">
    <text evidence="1">The sequence shown here is derived from an EMBL/GenBank/DDBJ whole genome shotgun (WGS) entry which is preliminary data.</text>
</comment>
<accession>A0A2R6Y5Q3</accession>
<evidence type="ECO:0000313" key="2">
    <source>
        <dbReference type="Proteomes" id="UP000031565"/>
    </source>
</evidence>
<geneLocation type="plasmid" evidence="1">
    <name>unnamed1</name>
</geneLocation>
<proteinExistence type="predicted"/>
<dbReference type="AlphaFoldDB" id="A0A2R6Y5Q3"/>
<name>A0A2R6Y5Q3_9MOLU</name>
<keyword evidence="1" id="KW-0614">Plasmid</keyword>
<dbReference type="EMBL" id="JTLV02000002">
    <property type="protein sequence ID" value="PTQ58145.1"/>
    <property type="molecule type" value="Genomic_DNA"/>
</dbReference>
<keyword evidence="2" id="KW-1185">Reference proteome</keyword>
<dbReference type="Proteomes" id="UP000031565">
    <property type="component" value="Unassembled WGS sequence"/>
</dbReference>
<sequence length="38" mass="4575">MAFRNEAKSKKWQLTTLMNEILVERYNIDLEDSNNEDD</sequence>
<reference evidence="1 2" key="1">
    <citation type="journal article" date="2015" name="MBio">
        <title>Genome sequence of the Drosophila melanogaster male-killing Spiroplasma strain MSRO endosymbiont.</title>
        <authorList>
            <person name="Paredes J.C."/>
            <person name="Herren J.K."/>
            <person name="Schupfer F."/>
            <person name="Marin R."/>
            <person name="Claverol S."/>
            <person name="Kuo C.H."/>
            <person name="Lemaitre B."/>
            <person name="Beven L."/>
        </authorList>
    </citation>
    <scope>NUCLEOTIDE SEQUENCE [LARGE SCALE GENOMIC DNA]</scope>
    <source>
        <strain evidence="1 2">MSRO</strain>
        <plasmid evidence="1">unnamed1</plasmid>
    </source>
</reference>
<evidence type="ECO:0000313" key="1">
    <source>
        <dbReference type="EMBL" id="PTQ58145.1"/>
    </source>
</evidence>